<dbReference type="STRING" id="1244869.H261_08463"/>
<dbReference type="Proteomes" id="UP000011744">
    <property type="component" value="Unassembled WGS sequence"/>
</dbReference>
<dbReference type="AlphaFoldDB" id="M2YBD7"/>
<keyword evidence="3" id="KW-1185">Reference proteome</keyword>
<evidence type="ECO:0000313" key="3">
    <source>
        <dbReference type="Proteomes" id="UP000011744"/>
    </source>
</evidence>
<accession>M2YBD7</accession>
<evidence type="ECO:0000256" key="1">
    <source>
        <dbReference type="SAM" id="MobiDB-lite"/>
    </source>
</evidence>
<dbReference type="EMBL" id="AONQ01000018">
    <property type="protein sequence ID" value="EME70341.1"/>
    <property type="molecule type" value="Genomic_DNA"/>
</dbReference>
<reference evidence="2 3" key="1">
    <citation type="journal article" date="2014" name="Genome Announc.">
        <title>Draft Genome Sequence of Magnetospirillum sp. Strain SO-1, a Freshwater Magnetotactic Bacterium Isolated from the Ol'khovka River, Russia.</title>
        <authorList>
            <person name="Grouzdev D.S."/>
            <person name="Dziuba M.V."/>
            <person name="Sukhacheva M.S."/>
            <person name="Mardanov A.V."/>
            <person name="Beletskiy A.V."/>
            <person name="Kuznetsov B.B."/>
            <person name="Skryabin K.G."/>
        </authorList>
    </citation>
    <scope>NUCLEOTIDE SEQUENCE [LARGE SCALE GENOMIC DNA]</scope>
    <source>
        <strain evidence="2 3">SO-1</strain>
    </source>
</reference>
<dbReference type="RefSeq" id="WP_008616445.1">
    <property type="nucleotide sequence ID" value="NZ_AONQ01000018.1"/>
</dbReference>
<name>M2YBD7_9PROT</name>
<sequence>MLGWLSRLVLDKRAREALKRPAPGVSARPKAAASRPRERDPATALAEAEERMKRLPPEKAQLIRSAMLVHRARQSVLAELSDDERARLEQVARKALLGGG</sequence>
<proteinExistence type="predicted"/>
<dbReference type="PATRIC" id="fig|1244869.3.peg.1708"/>
<feature type="region of interest" description="Disordered" evidence="1">
    <location>
        <begin position="16"/>
        <end position="53"/>
    </location>
</feature>
<dbReference type="OrthoDB" id="7359962at2"/>
<evidence type="ECO:0000313" key="2">
    <source>
        <dbReference type="EMBL" id="EME70341.1"/>
    </source>
</evidence>
<comment type="caution">
    <text evidence="2">The sequence shown here is derived from an EMBL/GenBank/DDBJ whole genome shotgun (WGS) entry which is preliminary data.</text>
</comment>
<organism evidence="2 3">
    <name type="scientific">Paramagnetospirillum caucaseum</name>
    <dbReference type="NCBI Taxonomy" id="1244869"/>
    <lineage>
        <taxon>Bacteria</taxon>
        <taxon>Pseudomonadati</taxon>
        <taxon>Pseudomonadota</taxon>
        <taxon>Alphaproteobacteria</taxon>
        <taxon>Rhodospirillales</taxon>
        <taxon>Magnetospirillaceae</taxon>
        <taxon>Paramagnetospirillum</taxon>
    </lineage>
</organism>
<protein>
    <submittedName>
        <fullName evidence="2">Uncharacterized protein</fullName>
    </submittedName>
</protein>
<gene>
    <name evidence="2" type="ORF">H261_08463</name>
</gene>